<dbReference type="EMBL" id="JASBWR010000053">
    <property type="protein sequence ID" value="KAJ9102189.1"/>
    <property type="molecule type" value="Genomic_DNA"/>
</dbReference>
<accession>A0ACC2VRX4</accession>
<sequence length="368" mass="39884">MPGVFRTKFGEQQLRLVVDDTTYALCDAWDGSYITDYSSLLCTVTSAVNTDRDITATGVATFDFVFGAGGSSRSSDLYEASLYHAGTNTINWSGLSTTVDFVGGPFFNENDNDGLVYYSRSTPQLNEQLYVLSASCPAGITSGYTIATFENDYDCSEFSLKMTKDLNDFYLPEGYEDVPLLQVLCQSGRIVGSFSNVPAGYRVFLQGLYRYPLTSDTVYHNFGGNVQCLSGQTKTNNYGREIVVITGDSDSTGNSKEIIVTTTTWTETYTTVTTLPYESTASTITIVVEVPDTDRTTTTTTFTLPWTGSFTTTKTLPYETEGPTVTITVEVDVPTLASESSSSSEKSSLIESSSSSLSSSSSSSSVER</sequence>
<gene>
    <name evidence="1" type="ORF">QFC19_004928</name>
</gene>
<dbReference type="Proteomes" id="UP001241377">
    <property type="component" value="Unassembled WGS sequence"/>
</dbReference>
<name>A0ACC2VRX4_9TREE</name>
<comment type="caution">
    <text evidence="1">The sequence shown here is derived from an EMBL/GenBank/DDBJ whole genome shotgun (WGS) entry which is preliminary data.</text>
</comment>
<evidence type="ECO:0000313" key="2">
    <source>
        <dbReference type="Proteomes" id="UP001241377"/>
    </source>
</evidence>
<organism evidence="1 2">
    <name type="scientific">Naganishia cerealis</name>
    <dbReference type="NCBI Taxonomy" id="610337"/>
    <lineage>
        <taxon>Eukaryota</taxon>
        <taxon>Fungi</taxon>
        <taxon>Dikarya</taxon>
        <taxon>Basidiomycota</taxon>
        <taxon>Agaricomycotina</taxon>
        <taxon>Tremellomycetes</taxon>
        <taxon>Filobasidiales</taxon>
        <taxon>Filobasidiaceae</taxon>
        <taxon>Naganishia</taxon>
    </lineage>
</organism>
<reference evidence="1" key="1">
    <citation type="submission" date="2023-04" db="EMBL/GenBank/DDBJ databases">
        <title>Draft Genome sequencing of Naganishia species isolated from polar environments using Oxford Nanopore Technology.</title>
        <authorList>
            <person name="Leo P."/>
            <person name="Venkateswaran K."/>
        </authorList>
    </citation>
    <scope>NUCLEOTIDE SEQUENCE</scope>
    <source>
        <strain evidence="1">MNA-CCFEE 5261</strain>
    </source>
</reference>
<evidence type="ECO:0000313" key="1">
    <source>
        <dbReference type="EMBL" id="KAJ9102189.1"/>
    </source>
</evidence>
<proteinExistence type="predicted"/>
<keyword evidence="2" id="KW-1185">Reference proteome</keyword>
<protein>
    <submittedName>
        <fullName evidence="1">Uncharacterized protein</fullName>
    </submittedName>
</protein>